<dbReference type="Pfam" id="PF22527">
    <property type="entry name" value="DEXQc_Suv3"/>
    <property type="match status" value="1"/>
</dbReference>
<dbReference type="RefSeq" id="WP_121940222.1">
    <property type="nucleotide sequence ID" value="NZ_REFR01000016.1"/>
</dbReference>
<keyword evidence="1" id="KW-0547">Nucleotide-binding</keyword>
<dbReference type="PANTHER" id="PTHR12131">
    <property type="entry name" value="ATP-DEPENDENT RNA AND DNA HELICASE"/>
    <property type="match status" value="1"/>
</dbReference>
<dbReference type="Proteomes" id="UP000271227">
    <property type="component" value="Unassembled WGS sequence"/>
</dbReference>
<dbReference type="PANTHER" id="PTHR12131:SF1">
    <property type="entry name" value="ATP-DEPENDENT RNA HELICASE SUPV3L1, MITOCHONDRIAL-RELATED"/>
    <property type="match status" value="1"/>
</dbReference>
<dbReference type="OrthoDB" id="9807155at2"/>
<feature type="domain" description="Helicase C-terminal" evidence="6">
    <location>
        <begin position="152"/>
        <end position="317"/>
    </location>
</feature>
<feature type="compositionally biased region" description="Basic residues" evidence="5">
    <location>
        <begin position="985"/>
        <end position="1001"/>
    </location>
</feature>
<gene>
    <name evidence="7" type="ORF">BXY39_3576</name>
</gene>
<comment type="caution">
    <text evidence="7">The sequence shown here is derived from an EMBL/GenBank/DDBJ whole genome shotgun (WGS) entry which is preliminary data.</text>
</comment>
<evidence type="ECO:0000256" key="2">
    <source>
        <dbReference type="ARBA" id="ARBA00022801"/>
    </source>
</evidence>
<feature type="compositionally biased region" description="Basic and acidic residues" evidence="5">
    <location>
        <begin position="972"/>
        <end position="981"/>
    </location>
</feature>
<evidence type="ECO:0000313" key="8">
    <source>
        <dbReference type="Proteomes" id="UP000271227"/>
    </source>
</evidence>
<dbReference type="InterPro" id="IPR001650">
    <property type="entry name" value="Helicase_C-like"/>
</dbReference>
<dbReference type="SMART" id="SM00490">
    <property type="entry name" value="HELICc"/>
    <property type="match status" value="1"/>
</dbReference>
<dbReference type="EMBL" id="REFR01000016">
    <property type="protein sequence ID" value="RMB01393.1"/>
    <property type="molecule type" value="Genomic_DNA"/>
</dbReference>
<feature type="region of interest" description="Disordered" evidence="5">
    <location>
        <begin position="810"/>
        <end position="861"/>
    </location>
</feature>
<dbReference type="Pfam" id="PF00271">
    <property type="entry name" value="Helicase_C"/>
    <property type="match status" value="1"/>
</dbReference>
<organism evidence="7 8">
    <name type="scientific">Eilatimonas milleporae</name>
    <dbReference type="NCBI Taxonomy" id="911205"/>
    <lineage>
        <taxon>Bacteria</taxon>
        <taxon>Pseudomonadati</taxon>
        <taxon>Pseudomonadota</taxon>
        <taxon>Alphaproteobacteria</taxon>
        <taxon>Kordiimonadales</taxon>
        <taxon>Kordiimonadaceae</taxon>
        <taxon>Eilatimonas</taxon>
    </lineage>
</organism>
<evidence type="ECO:0000259" key="6">
    <source>
        <dbReference type="PROSITE" id="PS51194"/>
    </source>
</evidence>
<dbReference type="InterPro" id="IPR055206">
    <property type="entry name" value="DEXQc_SUV3"/>
</dbReference>
<feature type="region of interest" description="Disordered" evidence="5">
    <location>
        <begin position="884"/>
        <end position="1051"/>
    </location>
</feature>
<accession>A0A3M0CEF3</accession>
<dbReference type="PROSITE" id="PS51194">
    <property type="entry name" value="HELICASE_CTER"/>
    <property type="match status" value="1"/>
</dbReference>
<keyword evidence="4" id="KW-0067">ATP-binding</keyword>
<dbReference type="GO" id="GO:0004386">
    <property type="term" value="F:helicase activity"/>
    <property type="evidence" value="ECO:0007669"/>
    <property type="project" value="UniProtKB-KW"/>
</dbReference>
<keyword evidence="8" id="KW-1185">Reference proteome</keyword>
<proteinExistence type="predicted"/>
<dbReference type="InterPro" id="IPR050699">
    <property type="entry name" value="RNA-DNA_Helicase"/>
</dbReference>
<dbReference type="AlphaFoldDB" id="A0A3M0CEF3"/>
<dbReference type="Gene3D" id="3.40.50.300">
    <property type="entry name" value="P-loop containing nucleotide triphosphate hydrolases"/>
    <property type="match status" value="2"/>
</dbReference>
<evidence type="ECO:0000256" key="3">
    <source>
        <dbReference type="ARBA" id="ARBA00022806"/>
    </source>
</evidence>
<name>A0A3M0CEF3_9PROT</name>
<feature type="compositionally biased region" description="Polar residues" evidence="5">
    <location>
        <begin position="887"/>
        <end position="901"/>
    </location>
</feature>
<dbReference type="SUPFAM" id="SSF52540">
    <property type="entry name" value="P-loop containing nucleoside triphosphate hydrolases"/>
    <property type="match status" value="2"/>
</dbReference>
<reference evidence="7 8" key="1">
    <citation type="submission" date="2018-10" db="EMBL/GenBank/DDBJ databases">
        <title>Genomic Encyclopedia of Archaeal and Bacterial Type Strains, Phase II (KMG-II): from individual species to whole genera.</title>
        <authorList>
            <person name="Goeker M."/>
        </authorList>
    </citation>
    <scope>NUCLEOTIDE SEQUENCE [LARGE SCALE GENOMIC DNA]</scope>
    <source>
        <strain evidence="7 8">DSM 25217</strain>
    </source>
</reference>
<protein>
    <submittedName>
        <fullName evidence="7">ATP-dependent RNA helicase SUPV3L1/SUV3</fullName>
    </submittedName>
</protein>
<dbReference type="InterPro" id="IPR027417">
    <property type="entry name" value="P-loop_NTPase"/>
</dbReference>
<evidence type="ECO:0000256" key="1">
    <source>
        <dbReference type="ARBA" id="ARBA00022741"/>
    </source>
</evidence>
<evidence type="ECO:0000313" key="7">
    <source>
        <dbReference type="EMBL" id="RMB01393.1"/>
    </source>
</evidence>
<dbReference type="GO" id="GO:0016787">
    <property type="term" value="F:hydrolase activity"/>
    <property type="evidence" value="ECO:0007669"/>
    <property type="project" value="UniProtKB-KW"/>
</dbReference>
<dbReference type="InParanoid" id="A0A3M0CEF3"/>
<feature type="compositionally biased region" description="Basic and acidic residues" evidence="5">
    <location>
        <begin position="1002"/>
        <end position="1031"/>
    </location>
</feature>
<dbReference type="GO" id="GO:0005524">
    <property type="term" value="F:ATP binding"/>
    <property type="evidence" value="ECO:0007669"/>
    <property type="project" value="UniProtKB-KW"/>
</dbReference>
<keyword evidence="2" id="KW-0378">Hydrolase</keyword>
<evidence type="ECO:0000256" key="5">
    <source>
        <dbReference type="SAM" id="MobiDB-lite"/>
    </source>
</evidence>
<evidence type="ECO:0000256" key="4">
    <source>
        <dbReference type="ARBA" id="ARBA00022840"/>
    </source>
</evidence>
<keyword evidence="3 7" id="KW-0347">Helicase</keyword>
<sequence>MGRNIRAILGPTNTGKTHYAVERMLAHSSGMMGFPLRLLAREVYDRVVGAKGRNQAALITGEERIVPEGARYFLCTAEAMPRHMNVEFAALDEVQMAADSQRGHVFTDHMLNTRGLHETLLLGAETMRPLIRQLLPEADIDTRPRLSCLTHTKPVKLSRLPRRSAVVGFSASEVYGMAELIRRQRGGAAIVMGALSPRTRNAQVAMYQSGEVDYLVATDAIGMGLNMDIDHVAFGSLEKFDGRLFRHLNPAEAAQIAGRAGRYKRDGTFSTLGGEGVMDPLIVAQIEDHQFDALRRLTWRNSRLDFTSAGRLIRSLEMPAKTEGLHRQRDATDLVVLKALSMDADIAGRVRDPGQVRLLWDVCQVPDFRKISADDHISLLRRIFLDLSGDAGVIEDGWIARQVKRLDNIHGDIDTLAGRIAGIRVWTYVSHRSGWLKDGAHWAHMTRSVEDRLSDALHDRLTQRFVDRRTAVLMRSLKQKDSLSVSIDSEKGTVSVEGHEVGTLFGFSFRVAESVDRQEEKTIRAATVPGLQAEMMRRAKLLANVGIKKVSLDFTDGLWRPRVMWDGAPIARVEHSGALFAPRVRLMEDTLLEGDVSVLVLETVQKWLDERIADKLAPLMALSKELNGEVEPAEGTPPLSGLARGIAYRMLESYGVLPRVAVDSDLRQLDQDARKGLRRFGIRIGALSLYMPLILKPHATELRLMLWALARSETALPTIPTPGMVWVDTEKAVPEGFYDLAGFRVVGAKAVRIDMLERLADTVRPLGQDRSWFEVTPEIMGLVGLSGESFASVMKALGYAWEIRKLPPASAEATSVDKPSETAPDSPPCLPGEPVSGQTTDDGEKSAANTAPDQPTADIVQHTPDATDVPAVDIGDPSVLSPVVQETPEQTPAPTADQPVSSERPDADAGLEDTEARKTASDADAIQGDTGPEDAVPPAADTDEASAELVERYVFKWAPSRGRRHGGGRSSADTRDGERQSRGGQARKRPQNSHGRPKAARGARDNSAKSSKPGKDTRRVSRPRRSEKQADPDSPFAALAGLKEALDKKAR</sequence>